<evidence type="ECO:0000313" key="3">
    <source>
        <dbReference type="Proteomes" id="UP001623348"/>
    </source>
</evidence>
<dbReference type="EMBL" id="BAAFJT010000067">
    <property type="protein sequence ID" value="GAB0206365.1"/>
    <property type="molecule type" value="Genomic_DNA"/>
</dbReference>
<dbReference type="InterPro" id="IPR005135">
    <property type="entry name" value="Endo/exonuclease/phosphatase"/>
</dbReference>
<proteinExistence type="predicted"/>
<dbReference type="InterPro" id="IPR036691">
    <property type="entry name" value="Endo/exonu/phosph_ase_sf"/>
</dbReference>
<organism evidence="2 3">
    <name type="scientific">Grus japonensis</name>
    <name type="common">Japanese crane</name>
    <name type="synonym">Red-crowned crane</name>
    <dbReference type="NCBI Taxonomy" id="30415"/>
    <lineage>
        <taxon>Eukaryota</taxon>
        <taxon>Metazoa</taxon>
        <taxon>Chordata</taxon>
        <taxon>Craniata</taxon>
        <taxon>Vertebrata</taxon>
        <taxon>Euteleostomi</taxon>
        <taxon>Archelosauria</taxon>
        <taxon>Archosauria</taxon>
        <taxon>Dinosauria</taxon>
        <taxon>Saurischia</taxon>
        <taxon>Theropoda</taxon>
        <taxon>Coelurosauria</taxon>
        <taxon>Aves</taxon>
        <taxon>Neognathae</taxon>
        <taxon>Neoaves</taxon>
        <taxon>Gruiformes</taxon>
        <taxon>Gruidae</taxon>
        <taxon>Grus</taxon>
    </lineage>
</organism>
<accession>A0ABC9Y8H4</accession>
<reference evidence="2 3" key="1">
    <citation type="submission" date="2024-06" db="EMBL/GenBank/DDBJ databases">
        <title>The draft genome of Grus japonensis, version 3.</title>
        <authorList>
            <person name="Nabeshima K."/>
            <person name="Suzuki S."/>
            <person name="Onuma M."/>
        </authorList>
    </citation>
    <scope>NUCLEOTIDE SEQUENCE [LARGE SCALE GENOMIC DNA]</scope>
    <source>
        <strain evidence="2 3">451A</strain>
    </source>
</reference>
<dbReference type="Pfam" id="PF03372">
    <property type="entry name" value="Exo_endo_phos"/>
    <property type="match status" value="1"/>
</dbReference>
<dbReference type="Gene3D" id="3.60.10.10">
    <property type="entry name" value="Endonuclease/exonuclease/phosphatase"/>
    <property type="match status" value="1"/>
</dbReference>
<comment type="caution">
    <text evidence="2">The sequence shown here is derived from an EMBL/GenBank/DDBJ whole genome shotgun (WGS) entry which is preliminary data.</text>
</comment>
<dbReference type="Proteomes" id="UP001623348">
    <property type="component" value="Unassembled WGS sequence"/>
</dbReference>
<dbReference type="PANTHER" id="PTHR33395">
    <property type="entry name" value="TRANSCRIPTASE, PUTATIVE-RELATED-RELATED"/>
    <property type="match status" value="1"/>
</dbReference>
<dbReference type="AlphaFoldDB" id="A0ABC9Y8H4"/>
<name>A0ABC9Y8H4_GRUJA</name>
<sequence length="313" mass="34939">MVGTCLRAKTCVSTEKAPEISDASTQTELVRKETPVQMVDCNKCPDPSPGEKKRQGNLWQQAGQLGEAGFKLKDLRDGVQSGNAHATAANWGINQANQSSNKCSLAASQDVNQKTNHLKCMYTNAHSLGNKEEELELHVQSENYDIIGITETWWDNSHDWRIMMDGYRLFRKDRQRRRGGGVMLYVKENLECIEVNYGNCGSPIECLWVKIRGVISKGDLTVGICYQPPKQDDKANKAIFGSLKQASGQQNLVLMGDFNYPDICWKNITAAHTSSIEFLECVEDCFPIQILDMPTRNESTAGLAIHKPRKPAL</sequence>
<evidence type="ECO:0000259" key="1">
    <source>
        <dbReference type="Pfam" id="PF03372"/>
    </source>
</evidence>
<protein>
    <recommendedName>
        <fullName evidence="1">Endonuclease/exonuclease/phosphatase domain-containing protein</fullName>
    </recommendedName>
</protein>
<evidence type="ECO:0000313" key="2">
    <source>
        <dbReference type="EMBL" id="GAB0206365.1"/>
    </source>
</evidence>
<feature type="domain" description="Endonuclease/exonuclease/phosphatase" evidence="1">
    <location>
        <begin position="135"/>
        <end position="265"/>
    </location>
</feature>
<keyword evidence="3" id="KW-1185">Reference proteome</keyword>
<dbReference type="PANTHER" id="PTHR33395:SF22">
    <property type="entry name" value="REVERSE TRANSCRIPTASE DOMAIN-CONTAINING PROTEIN"/>
    <property type="match status" value="1"/>
</dbReference>
<gene>
    <name evidence="2" type="ORF">GRJ2_003102100</name>
</gene>
<dbReference type="SUPFAM" id="SSF56219">
    <property type="entry name" value="DNase I-like"/>
    <property type="match status" value="1"/>
</dbReference>